<dbReference type="PANTHER" id="PTHR43283:SF3">
    <property type="entry name" value="BETA-LACTAMASE FAMILY PROTEIN (AFU_ORTHOLOGUE AFUA_5G07500)"/>
    <property type="match status" value="1"/>
</dbReference>
<dbReference type="Pfam" id="PF00144">
    <property type="entry name" value="Beta-lactamase"/>
    <property type="match status" value="1"/>
</dbReference>
<dbReference type="AlphaFoldDB" id="A0A2P8FBP5"/>
<evidence type="ECO:0000313" key="3">
    <source>
        <dbReference type="Proteomes" id="UP000240418"/>
    </source>
</evidence>
<dbReference type="Gene3D" id="3.40.710.10">
    <property type="entry name" value="DD-peptidase/beta-lactamase superfamily"/>
    <property type="match status" value="1"/>
</dbReference>
<feature type="domain" description="Beta-lactamase-related" evidence="1">
    <location>
        <begin position="21"/>
        <end position="408"/>
    </location>
</feature>
<evidence type="ECO:0000259" key="1">
    <source>
        <dbReference type="Pfam" id="PF00144"/>
    </source>
</evidence>
<accession>A0A2P8FBP5</accession>
<dbReference type="InterPro" id="IPR012338">
    <property type="entry name" value="Beta-lactam/transpept-like"/>
</dbReference>
<dbReference type="PANTHER" id="PTHR43283">
    <property type="entry name" value="BETA-LACTAMASE-RELATED"/>
    <property type="match status" value="1"/>
</dbReference>
<organism evidence="2 3">
    <name type="scientific">Shimia abyssi</name>
    <dbReference type="NCBI Taxonomy" id="1662395"/>
    <lineage>
        <taxon>Bacteria</taxon>
        <taxon>Pseudomonadati</taxon>
        <taxon>Pseudomonadota</taxon>
        <taxon>Alphaproteobacteria</taxon>
        <taxon>Rhodobacterales</taxon>
        <taxon>Roseobacteraceae</taxon>
    </lineage>
</organism>
<sequence length="414" mass="44306">MIGTAGPAHHRFDPDRLNRIRDWMGALVADRKYPGCSVLIARQGDIVFDHATGLRDIDADLPFARDTVARIYSMTKPVTTVALMMLAERGLFHLDAPVSDFIPAFADCHALIPNASRIDQTEPCAIPTLHQLATHTSGLSYPFNPGVLPAAMEAQDLIFGPSQGPLSDMANQVATLPLAFHPGQRWEYSVGIDILGRVIEVVSGQSLDMFLRTEILDPLGMSETGFSVMPGTQDRFAALYTPLAGDAFDLNSAQTGADTLRLTDTPTDSPFLNASMYSGGGGLVGTIGDYLRFTEMLRSGGALGEAHLLSPSTTRFMMSNHLPGDIASMGPSSFAEQPMDGMGFGLGGAVVLDPGRARAVGSVGDFSWGGMASTFFWIDPVHDLSVVFFTQLSPSSSYPTRPQLKALVHAALKD</sequence>
<protein>
    <submittedName>
        <fullName evidence="2">CubicO group peptidase (Beta-lactamase class C family)</fullName>
    </submittedName>
</protein>
<dbReference type="RefSeq" id="WP_207797059.1">
    <property type="nucleotide sequence ID" value="NZ_PYGJ01000007.1"/>
</dbReference>
<comment type="caution">
    <text evidence="2">The sequence shown here is derived from an EMBL/GenBank/DDBJ whole genome shotgun (WGS) entry which is preliminary data.</text>
</comment>
<gene>
    <name evidence="2" type="ORF">CLV88_107104</name>
</gene>
<dbReference type="InterPro" id="IPR001466">
    <property type="entry name" value="Beta-lactam-related"/>
</dbReference>
<dbReference type="EMBL" id="PYGJ01000007">
    <property type="protein sequence ID" value="PSL19161.1"/>
    <property type="molecule type" value="Genomic_DNA"/>
</dbReference>
<dbReference type="SUPFAM" id="SSF56601">
    <property type="entry name" value="beta-lactamase/transpeptidase-like"/>
    <property type="match status" value="1"/>
</dbReference>
<reference evidence="2 3" key="1">
    <citation type="submission" date="2018-03" db="EMBL/GenBank/DDBJ databases">
        <title>Genomic Encyclopedia of Archaeal and Bacterial Type Strains, Phase II (KMG-II): from individual species to whole genera.</title>
        <authorList>
            <person name="Goeker M."/>
        </authorList>
    </citation>
    <scope>NUCLEOTIDE SEQUENCE [LARGE SCALE GENOMIC DNA]</scope>
    <source>
        <strain evidence="2 3">DSM 100673</strain>
    </source>
</reference>
<keyword evidence="3" id="KW-1185">Reference proteome</keyword>
<name>A0A2P8FBP5_9RHOB</name>
<proteinExistence type="predicted"/>
<evidence type="ECO:0000313" key="2">
    <source>
        <dbReference type="EMBL" id="PSL19161.1"/>
    </source>
</evidence>
<dbReference type="Proteomes" id="UP000240418">
    <property type="component" value="Unassembled WGS sequence"/>
</dbReference>
<dbReference type="InterPro" id="IPR050789">
    <property type="entry name" value="Diverse_Enzym_Activities"/>
</dbReference>